<evidence type="ECO:0000313" key="2">
    <source>
        <dbReference type="Proteomes" id="UP001187192"/>
    </source>
</evidence>
<organism evidence="1 2">
    <name type="scientific">Ficus carica</name>
    <name type="common">Common fig</name>
    <dbReference type="NCBI Taxonomy" id="3494"/>
    <lineage>
        <taxon>Eukaryota</taxon>
        <taxon>Viridiplantae</taxon>
        <taxon>Streptophyta</taxon>
        <taxon>Embryophyta</taxon>
        <taxon>Tracheophyta</taxon>
        <taxon>Spermatophyta</taxon>
        <taxon>Magnoliopsida</taxon>
        <taxon>eudicotyledons</taxon>
        <taxon>Gunneridae</taxon>
        <taxon>Pentapetalae</taxon>
        <taxon>rosids</taxon>
        <taxon>fabids</taxon>
        <taxon>Rosales</taxon>
        <taxon>Moraceae</taxon>
        <taxon>Ficeae</taxon>
        <taxon>Ficus</taxon>
    </lineage>
</organism>
<name>A0AA88EHU4_FICCA</name>
<dbReference type="InterPro" id="IPR002110">
    <property type="entry name" value="Ankyrin_rpt"/>
</dbReference>
<proteinExistence type="predicted"/>
<dbReference type="GO" id="GO:0016020">
    <property type="term" value="C:membrane"/>
    <property type="evidence" value="ECO:0007669"/>
    <property type="project" value="TreeGrafter"/>
</dbReference>
<dbReference type="InterPro" id="IPR036770">
    <property type="entry name" value="Ankyrin_rpt-contain_sf"/>
</dbReference>
<dbReference type="SUPFAM" id="SSF48403">
    <property type="entry name" value="Ankyrin repeat"/>
    <property type="match status" value="1"/>
</dbReference>
<evidence type="ECO:0000313" key="1">
    <source>
        <dbReference type="EMBL" id="GMN71566.1"/>
    </source>
</evidence>
<dbReference type="Gene3D" id="1.25.40.20">
    <property type="entry name" value="Ankyrin repeat-containing domain"/>
    <property type="match status" value="1"/>
</dbReference>
<keyword evidence="2" id="KW-1185">Reference proteome</keyword>
<dbReference type="AlphaFoldDB" id="A0AA88EHU4"/>
<dbReference type="PANTHER" id="PTHR24177:SF470">
    <property type="entry name" value="ANKYRIN REPEAT PROTEIN"/>
    <property type="match status" value="1"/>
</dbReference>
<reference evidence="1" key="1">
    <citation type="submission" date="2023-07" db="EMBL/GenBank/DDBJ databases">
        <title>draft genome sequence of fig (Ficus carica).</title>
        <authorList>
            <person name="Takahashi T."/>
            <person name="Nishimura K."/>
        </authorList>
    </citation>
    <scope>NUCLEOTIDE SEQUENCE</scope>
</reference>
<dbReference type="Pfam" id="PF12796">
    <property type="entry name" value="Ank_2"/>
    <property type="match status" value="1"/>
</dbReference>
<dbReference type="EMBL" id="BTGU01013969">
    <property type="protein sequence ID" value="GMN71566.1"/>
    <property type="molecule type" value="Genomic_DNA"/>
</dbReference>
<gene>
    <name evidence="1" type="ORF">TIFTF001_054117</name>
</gene>
<dbReference type="PANTHER" id="PTHR24177">
    <property type="entry name" value="CASKIN"/>
    <property type="match status" value="1"/>
</dbReference>
<sequence length="150" mass="17050">MVEIILDEFPVAIQDVDGDGKNALLLAVENRQPNVYNLLLDRKIIKESVFRQVDNWGNSALHLAAQLGKHKPWLIPGSALQMQWEIKWYEYVRDSMPPNFFRLYSKGNETPNDIFVQTHETLMKDGSEWLAKTSKSCSVVAALIATVAFT</sequence>
<feature type="non-terminal residue" evidence="1">
    <location>
        <position position="150"/>
    </location>
</feature>
<accession>A0AA88EHU4</accession>
<protein>
    <submittedName>
        <fullName evidence="1">Uncharacterized protein</fullName>
    </submittedName>
</protein>
<dbReference type="Proteomes" id="UP001187192">
    <property type="component" value="Unassembled WGS sequence"/>
</dbReference>
<comment type="caution">
    <text evidence="1">The sequence shown here is derived from an EMBL/GenBank/DDBJ whole genome shotgun (WGS) entry which is preliminary data.</text>
</comment>